<evidence type="ECO:0000256" key="1">
    <source>
        <dbReference type="SAM" id="Phobius"/>
    </source>
</evidence>
<evidence type="ECO:0000313" key="3">
    <source>
        <dbReference type="Proteomes" id="UP001139311"/>
    </source>
</evidence>
<dbReference type="EMBL" id="JAJAQI010000016">
    <property type="protein sequence ID" value="MCB4822484.1"/>
    <property type="molecule type" value="Genomic_DNA"/>
</dbReference>
<keyword evidence="1" id="KW-1133">Transmembrane helix</keyword>
<keyword evidence="3" id="KW-1185">Reference proteome</keyword>
<protein>
    <recommendedName>
        <fullName evidence="4">Cytochrome-c oxidase</fullName>
    </recommendedName>
</protein>
<gene>
    <name evidence="2" type="ORF">LHA35_12125</name>
</gene>
<dbReference type="RefSeq" id="WP_226608534.1">
    <property type="nucleotide sequence ID" value="NZ_JAJAQI010000016.1"/>
</dbReference>
<feature type="transmembrane region" description="Helical" evidence="1">
    <location>
        <begin position="71"/>
        <end position="91"/>
    </location>
</feature>
<feature type="transmembrane region" description="Helical" evidence="1">
    <location>
        <begin position="97"/>
        <end position="122"/>
    </location>
</feature>
<evidence type="ECO:0000313" key="2">
    <source>
        <dbReference type="EMBL" id="MCB4822484.1"/>
    </source>
</evidence>
<organism evidence="2 3">
    <name type="scientific">Roseicella aerolata</name>
    <dbReference type="NCBI Taxonomy" id="2883479"/>
    <lineage>
        <taxon>Bacteria</taxon>
        <taxon>Pseudomonadati</taxon>
        <taxon>Pseudomonadota</taxon>
        <taxon>Alphaproteobacteria</taxon>
        <taxon>Acetobacterales</taxon>
        <taxon>Roseomonadaceae</taxon>
        <taxon>Roseicella</taxon>
    </lineage>
</organism>
<sequence length="138" mass="14647">MPRLPLLFLASAALCLVLGVGMGIAMGIAHDFHLAPVHAHLNLLGWTSLALIGLTYRAWPELAEQRLPALAQYALSAGAAFAFPLGIYLSIEHHAPGLAIGAAMVWMAGALLFLARLVLLMLRGAPAERRMAAMMPAE</sequence>
<keyword evidence="1" id="KW-0812">Transmembrane</keyword>
<comment type="caution">
    <text evidence="2">The sequence shown here is derived from an EMBL/GenBank/DDBJ whole genome shotgun (WGS) entry which is preliminary data.</text>
</comment>
<feature type="transmembrane region" description="Helical" evidence="1">
    <location>
        <begin position="39"/>
        <end position="59"/>
    </location>
</feature>
<reference evidence="2" key="1">
    <citation type="submission" date="2021-10" db="EMBL/GenBank/DDBJ databases">
        <title>Roseicella aerolatum sp. nov., isolated from aerosols of e-waste dismantling site.</title>
        <authorList>
            <person name="Qin T."/>
        </authorList>
    </citation>
    <scope>NUCLEOTIDE SEQUENCE</scope>
    <source>
        <strain evidence="2">GB24</strain>
    </source>
</reference>
<proteinExistence type="predicted"/>
<name>A0A9X1ID26_9PROT</name>
<dbReference type="Proteomes" id="UP001139311">
    <property type="component" value="Unassembled WGS sequence"/>
</dbReference>
<dbReference type="InterPro" id="IPR036927">
    <property type="entry name" value="Cyt_c_oxase-like_su1_sf"/>
</dbReference>
<dbReference type="AlphaFoldDB" id="A0A9X1ID26"/>
<keyword evidence="1" id="KW-0472">Membrane</keyword>
<dbReference type="SUPFAM" id="SSF81442">
    <property type="entry name" value="Cytochrome c oxidase subunit I-like"/>
    <property type="match status" value="1"/>
</dbReference>
<evidence type="ECO:0008006" key="4">
    <source>
        <dbReference type="Google" id="ProtNLM"/>
    </source>
</evidence>
<accession>A0A9X1ID26</accession>